<reference evidence="14" key="1">
    <citation type="submission" date="2022-11" db="UniProtKB">
        <authorList>
            <consortium name="WormBaseParasite"/>
        </authorList>
    </citation>
    <scope>IDENTIFICATION</scope>
</reference>
<keyword evidence="13" id="KW-1185">Reference proteome</keyword>
<feature type="compositionally biased region" description="Basic and acidic residues" evidence="11">
    <location>
        <begin position="558"/>
        <end position="576"/>
    </location>
</feature>
<comment type="subcellular location">
    <subcellularLocation>
        <location evidence="1">Nucleus</location>
    </subcellularLocation>
</comment>
<accession>A0A914L501</accession>
<evidence type="ECO:0000256" key="10">
    <source>
        <dbReference type="ARBA" id="ARBA00072370"/>
    </source>
</evidence>
<dbReference type="GO" id="GO:0003697">
    <property type="term" value="F:single-stranded DNA binding"/>
    <property type="evidence" value="ECO:0007669"/>
    <property type="project" value="TreeGrafter"/>
</dbReference>
<evidence type="ECO:0000256" key="1">
    <source>
        <dbReference type="ARBA" id="ARBA00004123"/>
    </source>
</evidence>
<dbReference type="SMART" id="SM00891">
    <property type="entry name" value="ERCC4"/>
    <property type="match status" value="1"/>
</dbReference>
<dbReference type="GO" id="GO:0000712">
    <property type="term" value="P:resolution of meiotic recombination intermediates"/>
    <property type="evidence" value="ECO:0007669"/>
    <property type="project" value="TreeGrafter"/>
</dbReference>
<evidence type="ECO:0000256" key="8">
    <source>
        <dbReference type="ARBA" id="ARBA00023204"/>
    </source>
</evidence>
<dbReference type="PANTHER" id="PTHR10150">
    <property type="entry name" value="DNA REPAIR ENDONUCLEASE XPF"/>
    <property type="match status" value="1"/>
</dbReference>
<keyword evidence="8" id="KW-0234">DNA repair</keyword>
<evidence type="ECO:0000256" key="5">
    <source>
        <dbReference type="ARBA" id="ARBA00022763"/>
    </source>
</evidence>
<dbReference type="GO" id="GO:0000110">
    <property type="term" value="C:nucleotide-excision repair factor 1 complex"/>
    <property type="evidence" value="ECO:0007669"/>
    <property type="project" value="TreeGrafter"/>
</dbReference>
<keyword evidence="9" id="KW-0539">Nucleus</keyword>
<organism evidence="13 14">
    <name type="scientific">Meloidogyne incognita</name>
    <name type="common">Southern root-knot nematode worm</name>
    <name type="synonym">Oxyuris incognita</name>
    <dbReference type="NCBI Taxonomy" id="6306"/>
    <lineage>
        <taxon>Eukaryota</taxon>
        <taxon>Metazoa</taxon>
        <taxon>Ecdysozoa</taxon>
        <taxon>Nematoda</taxon>
        <taxon>Chromadorea</taxon>
        <taxon>Rhabditida</taxon>
        <taxon>Tylenchina</taxon>
        <taxon>Tylenchomorpha</taxon>
        <taxon>Tylenchoidea</taxon>
        <taxon>Meloidogynidae</taxon>
        <taxon>Meloidogyninae</taxon>
        <taxon>Meloidogyne</taxon>
        <taxon>Meloidogyne incognita group</taxon>
    </lineage>
</organism>
<dbReference type="Pfam" id="PF02732">
    <property type="entry name" value="ERCC4"/>
    <property type="match status" value="1"/>
</dbReference>
<evidence type="ECO:0000256" key="9">
    <source>
        <dbReference type="ARBA" id="ARBA00023242"/>
    </source>
</evidence>
<dbReference type="Proteomes" id="UP000887563">
    <property type="component" value="Unplaced"/>
</dbReference>
<evidence type="ECO:0000259" key="12">
    <source>
        <dbReference type="SMART" id="SM00891"/>
    </source>
</evidence>
<feature type="region of interest" description="Disordered" evidence="11">
    <location>
        <begin position="558"/>
        <end position="616"/>
    </location>
</feature>
<dbReference type="Gene3D" id="3.40.50.10130">
    <property type="match status" value="1"/>
</dbReference>
<proteinExistence type="inferred from homology"/>
<dbReference type="SUPFAM" id="SSF52980">
    <property type="entry name" value="Restriction endonuclease-like"/>
    <property type="match status" value="1"/>
</dbReference>
<evidence type="ECO:0000313" key="14">
    <source>
        <dbReference type="WBParaSite" id="Minc3s00277g09228"/>
    </source>
</evidence>
<dbReference type="PANTHER" id="PTHR10150:SF0">
    <property type="entry name" value="DNA REPAIR ENDONUCLEASE XPF"/>
    <property type="match status" value="1"/>
</dbReference>
<evidence type="ECO:0000256" key="4">
    <source>
        <dbReference type="ARBA" id="ARBA00022759"/>
    </source>
</evidence>
<dbReference type="AlphaFoldDB" id="A0A914L501"/>
<dbReference type="InterPro" id="IPR047520">
    <property type="entry name" value="XPF_nuclease"/>
</dbReference>
<dbReference type="WBParaSite" id="Minc3s00277g09228">
    <property type="protein sequence ID" value="Minc3s00277g09228"/>
    <property type="gene ID" value="Minc3s00277g09228"/>
</dbReference>
<dbReference type="GO" id="GO:0003684">
    <property type="term" value="F:damaged DNA binding"/>
    <property type="evidence" value="ECO:0007669"/>
    <property type="project" value="TreeGrafter"/>
</dbReference>
<keyword evidence="3" id="KW-0540">Nuclease</keyword>
<keyword evidence="4" id="KW-0255">Endonuclease</keyword>
<feature type="domain" description="ERCC4" evidence="12">
    <location>
        <begin position="843"/>
        <end position="923"/>
    </location>
</feature>
<evidence type="ECO:0000256" key="3">
    <source>
        <dbReference type="ARBA" id="ARBA00022722"/>
    </source>
</evidence>
<dbReference type="InterPro" id="IPR011335">
    <property type="entry name" value="Restrct_endonuc-II-like"/>
</dbReference>
<evidence type="ECO:0000256" key="6">
    <source>
        <dbReference type="ARBA" id="ARBA00022801"/>
    </source>
</evidence>
<keyword evidence="7" id="KW-0238">DNA-binding</keyword>
<dbReference type="GO" id="GO:1901255">
    <property type="term" value="P:nucleotide-excision repair involved in interstrand cross-link repair"/>
    <property type="evidence" value="ECO:0007669"/>
    <property type="project" value="TreeGrafter"/>
</dbReference>
<dbReference type="GO" id="GO:0000014">
    <property type="term" value="F:single-stranded DNA endodeoxyribonuclease activity"/>
    <property type="evidence" value="ECO:0007669"/>
    <property type="project" value="TreeGrafter"/>
</dbReference>
<comment type="similarity">
    <text evidence="2">Belongs to the XPF family.</text>
</comment>
<keyword evidence="5" id="KW-0227">DNA damage</keyword>
<sequence length="1004" mass="116661">MSNDCENICITIEGEDEEEDTRFKLIPFEQNLMVENFISDVLYIMASGLALERLFFAHLHLYSDQRHTYLIINTTPEDEHFYLEKLKALNPDSPPKLITADVLAKDRVIIYKSGGVQFVTSRILMVDLLAGRVPFDKVAGILVYRAHEVLHGFKESFILRLFREKKKDGIVKAFTDRPLYIVSTGVIGQLQRLLNLLYVRKVVIVPRFHEEVKACFEKNPPRLTQMSIKLQPLQRKTQSTLHDIIATCVRELKQSTKGFDPETLSDTLAPYATLYPTKLELELRKNDVCLTDRQRRLLDDLKILRNLYQKLNLDPTNAMNFISWLRNDEETIKNNSGWLFTKSAATLFSSIDDLCSLHDNEGNRTITAPSKWNVFCNLIKEITDKLKTENSDSPLLVLVSNESLSRQLIDLVKFGQRHYTWTLTRRFMAPSRRDSFSMAPPIEPLWNPANIACYDEQIFEKDRQELRADLRFAQKEETKKSRKRGKLVDVPTEPLKQTRLDCFGIAPLAPKTSHKYGNAQNTLKNQRRSPMMNIKLPLIREVVPEGMLPEDPFTSFYEHEKDEKSKEEKQKVEGEQQKNSQNSIICLEEDEEGASTSHYSPPLPPTPEDPHRSSRLPLRRFQNDDNFEQPQNDVDWQIKQLDPPLDKSIAVAARIRAEKSIHIIDEFNKTQEEQNLAENKKDDQDKQTKIQNNQINQQNSMLIFLEVGSRYQLLNCLETLKPLYIIMYSQDVAATRAIETFKCLNEDHPLELYVLMYEDSYEEERYLSSLQRENEAIETLIKEQSLLLAPREFDVSRDSTSQLRRLTTPQRRDTRYLRSGSSKASQMFLCEDEEEENMENRQKVIVDLREFNSELPTVLYRRGIDLMAAMLEVGDYILSPDICCERKSPDDLTQSLLSGRIFKQVEQMKKCYKYYILLIESAEKYRNRNNPFQGEMSRYSRNVRSLFAILIREYPNLQVLWSVSPSHSAELFEELKLDQSEPILEIALKKKRDCNAGGIVDRAD</sequence>
<name>A0A914L501_MELIC</name>
<evidence type="ECO:0000256" key="7">
    <source>
        <dbReference type="ARBA" id="ARBA00023125"/>
    </source>
</evidence>
<dbReference type="GO" id="GO:0000724">
    <property type="term" value="P:double-strand break repair via homologous recombination"/>
    <property type="evidence" value="ECO:0007669"/>
    <property type="project" value="TreeGrafter"/>
</dbReference>
<dbReference type="FunFam" id="3.40.50.10130:FF:000002">
    <property type="entry name" value="DNA repair endonuclease XPF"/>
    <property type="match status" value="1"/>
</dbReference>
<dbReference type="InterPro" id="IPR006166">
    <property type="entry name" value="ERCC4_domain"/>
</dbReference>
<keyword evidence="6" id="KW-0378">Hydrolase</keyword>
<protein>
    <recommendedName>
        <fullName evidence="10">DNA repair endonuclease XPF</fullName>
    </recommendedName>
</protein>
<dbReference type="CDD" id="cd20078">
    <property type="entry name" value="XPF_nuclease_XPF_euk"/>
    <property type="match status" value="1"/>
</dbReference>
<evidence type="ECO:0000313" key="13">
    <source>
        <dbReference type="Proteomes" id="UP000887563"/>
    </source>
</evidence>
<evidence type="ECO:0000256" key="11">
    <source>
        <dbReference type="SAM" id="MobiDB-lite"/>
    </source>
</evidence>
<evidence type="ECO:0000256" key="2">
    <source>
        <dbReference type="ARBA" id="ARBA00010015"/>
    </source>
</evidence>